<evidence type="ECO:0000256" key="2">
    <source>
        <dbReference type="PROSITE-ProRule" id="PRU00110"/>
    </source>
</evidence>
<dbReference type="Gene3D" id="1.20.120.160">
    <property type="entry name" value="HPT domain"/>
    <property type="match status" value="1"/>
</dbReference>
<dbReference type="EMBL" id="CP118247">
    <property type="protein sequence ID" value="WDR05391.1"/>
    <property type="molecule type" value="Genomic_DNA"/>
</dbReference>
<evidence type="ECO:0000259" key="3">
    <source>
        <dbReference type="PROSITE" id="PS50894"/>
    </source>
</evidence>
<dbReference type="Proteomes" id="UP001222118">
    <property type="component" value="Chromosome"/>
</dbReference>
<feature type="domain" description="HPt" evidence="3">
    <location>
        <begin position="40"/>
        <end position="139"/>
    </location>
</feature>
<dbReference type="RefSeq" id="WP_282210910.1">
    <property type="nucleotide sequence ID" value="NZ_CP118247.1"/>
</dbReference>
<proteinExistence type="predicted"/>
<dbReference type="SMART" id="SM00073">
    <property type="entry name" value="HPT"/>
    <property type="match status" value="1"/>
</dbReference>
<keyword evidence="2" id="KW-0597">Phosphoprotein</keyword>
<evidence type="ECO:0000313" key="4">
    <source>
        <dbReference type="EMBL" id="WDR05391.1"/>
    </source>
</evidence>
<dbReference type="InterPro" id="IPR036641">
    <property type="entry name" value="HPT_dom_sf"/>
</dbReference>
<organism evidence="4 5">
    <name type="scientific">Devosia rhodophyticola</name>
    <dbReference type="NCBI Taxonomy" id="3026423"/>
    <lineage>
        <taxon>Bacteria</taxon>
        <taxon>Pseudomonadati</taxon>
        <taxon>Pseudomonadota</taxon>
        <taxon>Alphaproteobacteria</taxon>
        <taxon>Hyphomicrobiales</taxon>
        <taxon>Devosiaceae</taxon>
        <taxon>Devosia</taxon>
    </lineage>
</organism>
<dbReference type="InterPro" id="IPR008207">
    <property type="entry name" value="Sig_transdc_His_kin_Hpt_dom"/>
</dbReference>
<gene>
    <name evidence="4" type="ORF">PSQ90_14040</name>
</gene>
<feature type="modified residue" description="Phosphohistidine" evidence="2">
    <location>
        <position position="80"/>
    </location>
</feature>
<protein>
    <submittedName>
        <fullName evidence="4">Hpt domain-containing protein</fullName>
    </submittedName>
</protein>
<dbReference type="SUPFAM" id="SSF47226">
    <property type="entry name" value="Histidine-containing phosphotransfer domain, HPT domain"/>
    <property type="match status" value="1"/>
</dbReference>
<keyword evidence="5" id="KW-1185">Reference proteome</keyword>
<evidence type="ECO:0000256" key="1">
    <source>
        <dbReference type="ARBA" id="ARBA00023012"/>
    </source>
</evidence>
<accession>A0ABY7YVJ9</accession>
<reference evidence="4 5" key="1">
    <citation type="submission" date="2023-02" db="EMBL/GenBank/DDBJ databases">
        <title>Devosia chondri sp. nov., isolated from the phycosphere of marine algae.</title>
        <authorList>
            <person name="Kim J.M."/>
            <person name="Lee J.K."/>
            <person name="Choi B.J."/>
            <person name="Bayburt H."/>
            <person name="Jeon C.O."/>
        </authorList>
    </citation>
    <scope>NUCLEOTIDE SEQUENCE [LARGE SCALE GENOMIC DNA]</scope>
    <source>
        <strain evidence="4 5">G2-5</strain>
    </source>
</reference>
<dbReference type="Pfam" id="PF01627">
    <property type="entry name" value="Hpt"/>
    <property type="match status" value="1"/>
</dbReference>
<evidence type="ECO:0000313" key="5">
    <source>
        <dbReference type="Proteomes" id="UP001222118"/>
    </source>
</evidence>
<name>A0ABY7YVJ9_9HYPH</name>
<dbReference type="PROSITE" id="PS50894">
    <property type="entry name" value="HPT"/>
    <property type="match status" value="1"/>
</dbReference>
<sequence>MPGNKVFGPMKHGSAAVEVLVPALDEERGGPIDRVHLAKQCLGDANLEIEILRMFDLTIQTYMDRLRQAEDPEEIAKVLHTLKGAAAGVGAVAIATLARQGEQEMQAGRNVESEAIADIGMAVEEVRAYITQQVGLDDE</sequence>
<keyword evidence="1" id="KW-0902">Two-component regulatory system</keyword>